<keyword evidence="1" id="KW-0472">Membrane</keyword>
<evidence type="ECO:0000313" key="2">
    <source>
        <dbReference type="Proteomes" id="UP000887565"/>
    </source>
</evidence>
<dbReference type="Proteomes" id="UP000887565">
    <property type="component" value="Unplaced"/>
</dbReference>
<evidence type="ECO:0000313" key="3">
    <source>
        <dbReference type="WBParaSite" id="nRc.2.0.1.t01327-RA"/>
    </source>
</evidence>
<feature type="transmembrane region" description="Helical" evidence="1">
    <location>
        <begin position="23"/>
        <end position="46"/>
    </location>
</feature>
<evidence type="ECO:0000256" key="1">
    <source>
        <dbReference type="SAM" id="Phobius"/>
    </source>
</evidence>
<protein>
    <submittedName>
        <fullName evidence="3">Uncharacterized protein</fullName>
    </submittedName>
</protein>
<keyword evidence="1" id="KW-0812">Transmembrane</keyword>
<reference evidence="3" key="1">
    <citation type="submission" date="2022-11" db="UniProtKB">
        <authorList>
            <consortium name="WormBaseParasite"/>
        </authorList>
    </citation>
    <scope>IDENTIFICATION</scope>
</reference>
<name>A0A915HH43_ROMCU</name>
<keyword evidence="1" id="KW-1133">Transmembrane helix</keyword>
<dbReference type="AlphaFoldDB" id="A0A915HH43"/>
<proteinExistence type="predicted"/>
<sequence length="211" mass="24356">MPKMFKMAEDMNRMTNYLNDMRIMFGFVIFSTILGLSAFLLVRYCAKKKKRQKMCRKIRNSDNNDEMIAEDEIMTADTEQQRQRWRNFNSGRLSVNSGGRNLHKYPLTLPALDDKKENVANRSIRSLFFPSFSSLPSSFNRLSTIAEFSSSKKSRGKNFDADDLAAFVVEKIRLVPIRAGLRQLGERQLGERQSGECDDWPFIQLAPLHCP</sequence>
<dbReference type="WBParaSite" id="nRc.2.0.1.t01327-RA">
    <property type="protein sequence ID" value="nRc.2.0.1.t01327-RA"/>
    <property type="gene ID" value="nRc.2.0.1.g01327"/>
</dbReference>
<keyword evidence="2" id="KW-1185">Reference proteome</keyword>
<accession>A0A915HH43</accession>
<organism evidence="2 3">
    <name type="scientific">Romanomermis culicivorax</name>
    <name type="common">Nematode worm</name>
    <dbReference type="NCBI Taxonomy" id="13658"/>
    <lineage>
        <taxon>Eukaryota</taxon>
        <taxon>Metazoa</taxon>
        <taxon>Ecdysozoa</taxon>
        <taxon>Nematoda</taxon>
        <taxon>Enoplea</taxon>
        <taxon>Dorylaimia</taxon>
        <taxon>Mermithida</taxon>
        <taxon>Mermithoidea</taxon>
        <taxon>Mermithidae</taxon>
        <taxon>Romanomermis</taxon>
    </lineage>
</organism>